<keyword evidence="3" id="KW-1185">Reference proteome</keyword>
<evidence type="ECO:0000313" key="3">
    <source>
        <dbReference type="Proteomes" id="UP000244722"/>
    </source>
</evidence>
<feature type="signal peptide" evidence="1">
    <location>
        <begin position="1"/>
        <end position="21"/>
    </location>
</feature>
<comment type="caution">
    <text evidence="2">The sequence shown here is derived from an EMBL/GenBank/DDBJ whole genome shotgun (WGS) entry which is preliminary data.</text>
</comment>
<protein>
    <recommendedName>
        <fullName evidence="4">Small secreted protein</fullName>
    </recommendedName>
</protein>
<reference evidence="2 3" key="1">
    <citation type="submission" date="2017-04" db="EMBL/GenBank/DDBJ databases">
        <title>Draft genome sequence of Tuber borchii Vittad., a whitish edible truffle.</title>
        <authorList>
            <consortium name="DOE Joint Genome Institute"/>
            <person name="Murat C."/>
            <person name="Kuo A."/>
            <person name="Barry K.W."/>
            <person name="Clum A."/>
            <person name="Dockter R.B."/>
            <person name="Fauchery L."/>
            <person name="Iotti M."/>
            <person name="Kohler A."/>
            <person name="Labutti K."/>
            <person name="Lindquist E.A."/>
            <person name="Lipzen A."/>
            <person name="Ohm R.A."/>
            <person name="Wang M."/>
            <person name="Grigoriev I.V."/>
            <person name="Zambonelli A."/>
            <person name="Martin F.M."/>
        </authorList>
    </citation>
    <scope>NUCLEOTIDE SEQUENCE [LARGE SCALE GENOMIC DNA]</scope>
    <source>
        <strain evidence="2 3">Tbo3840</strain>
    </source>
</reference>
<keyword evidence="1" id="KW-0732">Signal</keyword>
<name>A0A2T6ZWS1_TUBBO</name>
<gene>
    <name evidence="2" type="ORF">B9Z19DRAFT_1124364</name>
</gene>
<evidence type="ECO:0000313" key="2">
    <source>
        <dbReference type="EMBL" id="PUU79938.1"/>
    </source>
</evidence>
<feature type="chain" id="PRO_5015401747" description="Small secreted protein" evidence="1">
    <location>
        <begin position="22"/>
        <end position="183"/>
    </location>
</feature>
<dbReference type="Proteomes" id="UP000244722">
    <property type="component" value="Unassembled WGS sequence"/>
</dbReference>
<dbReference type="PANTHER" id="PTHR38849:SF1">
    <property type="entry name" value="SMALL SECRETED PROTEIN"/>
    <property type="match status" value="1"/>
</dbReference>
<dbReference type="PANTHER" id="PTHR38849">
    <property type="entry name" value="SMALL SECRETED PROTEIN"/>
    <property type="match status" value="1"/>
</dbReference>
<accession>A0A2T6ZWS1</accession>
<evidence type="ECO:0000256" key="1">
    <source>
        <dbReference type="SAM" id="SignalP"/>
    </source>
</evidence>
<dbReference type="AlphaFoldDB" id="A0A2T6ZWS1"/>
<organism evidence="2 3">
    <name type="scientific">Tuber borchii</name>
    <name type="common">White truffle</name>
    <dbReference type="NCBI Taxonomy" id="42251"/>
    <lineage>
        <taxon>Eukaryota</taxon>
        <taxon>Fungi</taxon>
        <taxon>Dikarya</taxon>
        <taxon>Ascomycota</taxon>
        <taxon>Pezizomycotina</taxon>
        <taxon>Pezizomycetes</taxon>
        <taxon>Pezizales</taxon>
        <taxon>Tuberaceae</taxon>
        <taxon>Tuber</taxon>
    </lineage>
</organism>
<sequence length="183" mass="18914">MQFHLPSASILLLLLSTLATAAPPPLHIRLKRALTFRQYNDMSISAGPAGNAEAEALAVWTAGIDLSDLAAVAAADLAILNVERDNAENAETEAFNPAIQAASGAAAEALQCGKIKNKVLKLTGLAQIRRINLAQAQAASKDTASIQAALADTKKKLATNIAIDKGSAGQECQAVDFVGQTGV</sequence>
<proteinExistence type="predicted"/>
<evidence type="ECO:0008006" key="4">
    <source>
        <dbReference type="Google" id="ProtNLM"/>
    </source>
</evidence>
<dbReference type="OrthoDB" id="2151417at2759"/>
<dbReference type="EMBL" id="NESQ01000077">
    <property type="protein sequence ID" value="PUU79938.1"/>
    <property type="molecule type" value="Genomic_DNA"/>
</dbReference>